<keyword evidence="2" id="KW-1185">Reference proteome</keyword>
<dbReference type="EMBL" id="LAVV01013116">
    <property type="protein sequence ID" value="KNZ45966.1"/>
    <property type="molecule type" value="Genomic_DNA"/>
</dbReference>
<evidence type="ECO:0000313" key="2">
    <source>
        <dbReference type="Proteomes" id="UP000037035"/>
    </source>
</evidence>
<protein>
    <recommendedName>
        <fullName evidence="3">Retrotransposon Copia-like N-terminal domain-containing protein</fullName>
    </recommendedName>
</protein>
<evidence type="ECO:0008006" key="3">
    <source>
        <dbReference type="Google" id="ProtNLM"/>
    </source>
</evidence>
<dbReference type="OrthoDB" id="2503017at2759"/>
<dbReference type="AlphaFoldDB" id="A0A0L6UBT1"/>
<gene>
    <name evidence="1" type="ORF">VP01_765g3</name>
</gene>
<dbReference type="Proteomes" id="UP000037035">
    <property type="component" value="Unassembled WGS sequence"/>
</dbReference>
<accession>A0A0L6UBT1</accession>
<sequence length="105" mass="11828">MSESKHHILDLSQTDFPTWKLQVLGYCQQLGLKKYLSQSTPPAGADEIAIGLFQSNRSKTAGILLLNMGTASYNCFVTEENEENPIDLWKILTDFYEEKTSANHC</sequence>
<dbReference type="VEuPathDB" id="FungiDB:VP01_765g3"/>
<comment type="caution">
    <text evidence="1">The sequence shown here is derived from an EMBL/GenBank/DDBJ whole genome shotgun (WGS) entry which is preliminary data.</text>
</comment>
<reference evidence="1 2" key="1">
    <citation type="submission" date="2015-08" db="EMBL/GenBank/DDBJ databases">
        <title>Next Generation Sequencing and Analysis of the Genome of Puccinia sorghi L Schw, the Causal Agent of Maize Common Rust.</title>
        <authorList>
            <person name="Rochi L."/>
            <person name="Burguener G."/>
            <person name="Darino M."/>
            <person name="Turjanski A."/>
            <person name="Kreff E."/>
            <person name="Dieguez M.J."/>
            <person name="Sacco F."/>
        </authorList>
    </citation>
    <scope>NUCLEOTIDE SEQUENCE [LARGE SCALE GENOMIC DNA]</scope>
    <source>
        <strain evidence="1 2">RO10H11247</strain>
    </source>
</reference>
<evidence type="ECO:0000313" key="1">
    <source>
        <dbReference type="EMBL" id="KNZ45966.1"/>
    </source>
</evidence>
<organism evidence="1 2">
    <name type="scientific">Puccinia sorghi</name>
    <dbReference type="NCBI Taxonomy" id="27349"/>
    <lineage>
        <taxon>Eukaryota</taxon>
        <taxon>Fungi</taxon>
        <taxon>Dikarya</taxon>
        <taxon>Basidiomycota</taxon>
        <taxon>Pucciniomycotina</taxon>
        <taxon>Pucciniomycetes</taxon>
        <taxon>Pucciniales</taxon>
        <taxon>Pucciniaceae</taxon>
        <taxon>Puccinia</taxon>
    </lineage>
</organism>
<proteinExistence type="predicted"/>
<name>A0A0L6UBT1_9BASI</name>